<evidence type="ECO:0000313" key="3">
    <source>
        <dbReference type="EMBL" id="MBP1930848.1"/>
    </source>
</evidence>
<dbReference type="EMBL" id="JAGGKT010000002">
    <property type="protein sequence ID" value="MBP1930848.1"/>
    <property type="molecule type" value="Genomic_DNA"/>
</dbReference>
<feature type="transmembrane region" description="Helical" evidence="1">
    <location>
        <begin position="49"/>
        <end position="70"/>
    </location>
</feature>
<evidence type="ECO:0000259" key="2">
    <source>
        <dbReference type="Pfam" id="PF07331"/>
    </source>
</evidence>
<feature type="transmembrane region" description="Helical" evidence="1">
    <location>
        <begin position="16"/>
        <end position="37"/>
    </location>
</feature>
<dbReference type="InterPro" id="IPR009936">
    <property type="entry name" value="DUF1468"/>
</dbReference>
<comment type="caution">
    <text evidence="3">The sequence shown here is derived from an EMBL/GenBank/DDBJ whole genome shotgun (WGS) entry which is preliminary data.</text>
</comment>
<keyword evidence="1" id="KW-1133">Transmembrane helix</keyword>
<feature type="domain" description="DUF1468" evidence="2">
    <location>
        <begin position="20"/>
        <end position="154"/>
    </location>
</feature>
<proteinExistence type="predicted"/>
<keyword evidence="1" id="KW-0812">Transmembrane</keyword>
<keyword evidence="4" id="KW-1185">Reference proteome</keyword>
<evidence type="ECO:0000256" key="1">
    <source>
        <dbReference type="SAM" id="Phobius"/>
    </source>
</evidence>
<protein>
    <submittedName>
        <fullName evidence="3">Membrane protein</fullName>
    </submittedName>
</protein>
<accession>A0ABS4GKQ1</accession>
<reference evidence="3 4" key="1">
    <citation type="submission" date="2021-03" db="EMBL/GenBank/DDBJ databases">
        <title>Genomic Encyclopedia of Type Strains, Phase IV (KMG-IV): sequencing the most valuable type-strain genomes for metagenomic binning, comparative biology and taxonomic classification.</title>
        <authorList>
            <person name="Goeker M."/>
        </authorList>
    </citation>
    <scope>NUCLEOTIDE SEQUENCE [LARGE SCALE GENOMIC DNA]</scope>
    <source>
        <strain evidence="3 4">DSM 24738</strain>
    </source>
</reference>
<evidence type="ECO:0000313" key="4">
    <source>
        <dbReference type="Proteomes" id="UP001519343"/>
    </source>
</evidence>
<name>A0ABS4GKQ1_9BACL</name>
<sequence length="159" mass="17692">MSQYGNKQTRIKMSNIIVTLLIGLIGLIAAISSVGVGIKGQYGEIGPGFFPMSLGIVIFVLALIILWNNFKETYNGSKSIFNNVKKVSTFFVILLITLTLMEIIGFFGAMFLFTIGFETFIQPKKKPWWVRIVSGLVISGGIQLMFSQLMVQLPGPFWM</sequence>
<feature type="transmembrane region" description="Helical" evidence="1">
    <location>
        <begin position="90"/>
        <end position="116"/>
    </location>
</feature>
<dbReference type="Proteomes" id="UP001519343">
    <property type="component" value="Unassembled WGS sequence"/>
</dbReference>
<dbReference type="RefSeq" id="WP_209808966.1">
    <property type="nucleotide sequence ID" value="NZ_JAGGKT010000002.1"/>
</dbReference>
<dbReference type="Pfam" id="PF07331">
    <property type="entry name" value="TctB"/>
    <property type="match status" value="1"/>
</dbReference>
<feature type="transmembrane region" description="Helical" evidence="1">
    <location>
        <begin position="128"/>
        <end position="151"/>
    </location>
</feature>
<gene>
    <name evidence="3" type="ORF">J2Z37_000845</name>
</gene>
<keyword evidence="1" id="KW-0472">Membrane</keyword>
<organism evidence="3 4">
    <name type="scientific">Ammoniphilus resinae</name>
    <dbReference type="NCBI Taxonomy" id="861532"/>
    <lineage>
        <taxon>Bacteria</taxon>
        <taxon>Bacillati</taxon>
        <taxon>Bacillota</taxon>
        <taxon>Bacilli</taxon>
        <taxon>Bacillales</taxon>
        <taxon>Paenibacillaceae</taxon>
        <taxon>Aneurinibacillus group</taxon>
        <taxon>Ammoniphilus</taxon>
    </lineage>
</organism>